<name>A0A1C1CSG6_9EURO</name>
<dbReference type="Proteomes" id="UP000094526">
    <property type="component" value="Unassembled WGS sequence"/>
</dbReference>
<accession>A0A1C1CSG6</accession>
<evidence type="ECO:0000256" key="1">
    <source>
        <dbReference type="SAM" id="MobiDB-lite"/>
    </source>
</evidence>
<reference evidence="3" key="1">
    <citation type="submission" date="2015-07" db="EMBL/GenBank/DDBJ databases">
        <authorList>
            <person name="Teixeira M.M."/>
            <person name="Souza R.C."/>
            <person name="Almeida L.G."/>
            <person name="Vicente V.A."/>
            <person name="de Hoog S."/>
            <person name="Bocca A.L."/>
            <person name="de Almeida S.R."/>
            <person name="Vasconcelos A.T."/>
            <person name="Felipe M.S."/>
        </authorList>
    </citation>
    <scope>NUCLEOTIDE SEQUENCE [LARGE SCALE GENOMIC DNA]</scope>
    <source>
        <strain evidence="3">KSF</strain>
    </source>
</reference>
<dbReference type="EMBL" id="LGRB01000009">
    <property type="protein sequence ID" value="OCT51427.1"/>
    <property type="molecule type" value="Genomic_DNA"/>
</dbReference>
<dbReference type="VEuPathDB" id="FungiDB:CLCR_09358"/>
<gene>
    <name evidence="2" type="ORF">CLCR_09358</name>
</gene>
<evidence type="ECO:0000313" key="2">
    <source>
        <dbReference type="EMBL" id="OCT51427.1"/>
    </source>
</evidence>
<sequence length="80" mass="8875">METEPAARSGADEQAGVIGLNGQTKPTTSRRILIHSVRRYEDMIVAPCPKRPASKHTISDVEEEGADMRYAQTIWHNGLQ</sequence>
<organism evidence="2 3">
    <name type="scientific">Cladophialophora carrionii</name>
    <dbReference type="NCBI Taxonomy" id="86049"/>
    <lineage>
        <taxon>Eukaryota</taxon>
        <taxon>Fungi</taxon>
        <taxon>Dikarya</taxon>
        <taxon>Ascomycota</taxon>
        <taxon>Pezizomycotina</taxon>
        <taxon>Eurotiomycetes</taxon>
        <taxon>Chaetothyriomycetidae</taxon>
        <taxon>Chaetothyriales</taxon>
        <taxon>Herpotrichiellaceae</taxon>
        <taxon>Cladophialophora</taxon>
    </lineage>
</organism>
<keyword evidence="3" id="KW-1185">Reference proteome</keyword>
<feature type="region of interest" description="Disordered" evidence="1">
    <location>
        <begin position="1"/>
        <end position="26"/>
    </location>
</feature>
<dbReference type="AlphaFoldDB" id="A0A1C1CSG6"/>
<protein>
    <submittedName>
        <fullName evidence="2">Uncharacterized protein</fullName>
    </submittedName>
</protein>
<comment type="caution">
    <text evidence="2">The sequence shown here is derived from an EMBL/GenBank/DDBJ whole genome shotgun (WGS) entry which is preliminary data.</text>
</comment>
<evidence type="ECO:0000313" key="3">
    <source>
        <dbReference type="Proteomes" id="UP000094526"/>
    </source>
</evidence>
<proteinExistence type="predicted"/>